<keyword evidence="5" id="KW-0862">Zinc</keyword>
<dbReference type="SMART" id="SM00355">
    <property type="entry name" value="ZnF_C2H2"/>
    <property type="match status" value="3"/>
</dbReference>
<keyword evidence="6" id="KW-0539">Nucleus</keyword>
<dbReference type="GO" id="GO:0008270">
    <property type="term" value="F:zinc ion binding"/>
    <property type="evidence" value="ECO:0007669"/>
    <property type="project" value="UniProtKB-KW"/>
</dbReference>
<evidence type="ECO:0000256" key="2">
    <source>
        <dbReference type="ARBA" id="ARBA00022723"/>
    </source>
</evidence>
<name>A0A8J2WE77_9CRUS</name>
<sequence>MAEGLQKPRCSKSAHEDINTRSRLLESLIRTLWDRVLQKKISESPAKGKDYSIPYIDPDNCHECDCDVSSAFMKMIDEEANSKSAKNAFNLSEDTILRTILSEQTLNSYNASINPLNFLIANKDVCQTNWDTSYNHASDSLESLPISLNSTPTFFTENKSAIYTLSTVDVIPELQYNYSATLNMDSGVIPVEKISADHAQLRLPSVTPTQKISESSQNPINAFVCKICDKRLLTKKSLNQHKNTVHKDPKLWRQCPFCEYKTPRKSSFGFHIAVCKASNQPRVYSFVCEVCSKTFVLKRHLNFHKKKHGGFHFNSSRETISSQDCKLTSGI</sequence>
<reference evidence="9" key="1">
    <citation type="submission" date="2021-11" db="EMBL/GenBank/DDBJ databases">
        <authorList>
            <person name="Schell T."/>
        </authorList>
    </citation>
    <scope>NUCLEOTIDE SEQUENCE</scope>
    <source>
        <strain evidence="9">M5</strain>
    </source>
</reference>
<feature type="domain" description="C2H2-type" evidence="8">
    <location>
        <begin position="223"/>
        <end position="251"/>
    </location>
</feature>
<keyword evidence="3" id="KW-0677">Repeat</keyword>
<proteinExistence type="predicted"/>
<evidence type="ECO:0000256" key="4">
    <source>
        <dbReference type="ARBA" id="ARBA00022771"/>
    </source>
</evidence>
<dbReference type="GO" id="GO:0005634">
    <property type="term" value="C:nucleus"/>
    <property type="evidence" value="ECO:0007669"/>
    <property type="project" value="UniProtKB-SubCell"/>
</dbReference>
<accession>A0A8J2WE77</accession>
<keyword evidence="2" id="KW-0479">Metal-binding</keyword>
<evidence type="ECO:0000256" key="3">
    <source>
        <dbReference type="ARBA" id="ARBA00022737"/>
    </source>
</evidence>
<comment type="caution">
    <text evidence="9">The sequence shown here is derived from an EMBL/GenBank/DDBJ whole genome shotgun (WGS) entry which is preliminary data.</text>
</comment>
<dbReference type="InterPro" id="IPR036236">
    <property type="entry name" value="Znf_C2H2_sf"/>
</dbReference>
<dbReference type="PROSITE" id="PS00028">
    <property type="entry name" value="ZINC_FINGER_C2H2_1"/>
    <property type="match status" value="2"/>
</dbReference>
<evidence type="ECO:0000259" key="8">
    <source>
        <dbReference type="PROSITE" id="PS50157"/>
    </source>
</evidence>
<dbReference type="Proteomes" id="UP000789390">
    <property type="component" value="Unassembled WGS sequence"/>
</dbReference>
<gene>
    <name evidence="9" type="ORF">DGAL_LOCUS344</name>
</gene>
<comment type="subcellular location">
    <subcellularLocation>
        <location evidence="1">Nucleus</location>
    </subcellularLocation>
</comment>
<evidence type="ECO:0000256" key="6">
    <source>
        <dbReference type="ARBA" id="ARBA00023242"/>
    </source>
</evidence>
<protein>
    <recommendedName>
        <fullName evidence="8">C2H2-type domain-containing protein</fullName>
    </recommendedName>
</protein>
<evidence type="ECO:0000256" key="5">
    <source>
        <dbReference type="ARBA" id="ARBA00022833"/>
    </source>
</evidence>
<dbReference type="AlphaFoldDB" id="A0A8J2WE77"/>
<dbReference type="Gene3D" id="3.30.160.60">
    <property type="entry name" value="Classic Zinc Finger"/>
    <property type="match status" value="1"/>
</dbReference>
<dbReference type="PANTHER" id="PTHR24406">
    <property type="entry name" value="TRANSCRIPTIONAL REPRESSOR CTCFL-RELATED"/>
    <property type="match status" value="1"/>
</dbReference>
<evidence type="ECO:0000313" key="9">
    <source>
        <dbReference type="EMBL" id="CAH0098295.1"/>
    </source>
</evidence>
<dbReference type="EMBL" id="CAKKLH010000002">
    <property type="protein sequence ID" value="CAH0098295.1"/>
    <property type="molecule type" value="Genomic_DNA"/>
</dbReference>
<evidence type="ECO:0000256" key="7">
    <source>
        <dbReference type="PROSITE-ProRule" id="PRU00042"/>
    </source>
</evidence>
<evidence type="ECO:0000256" key="1">
    <source>
        <dbReference type="ARBA" id="ARBA00004123"/>
    </source>
</evidence>
<dbReference type="SUPFAM" id="SSF57667">
    <property type="entry name" value="beta-beta-alpha zinc fingers"/>
    <property type="match status" value="1"/>
</dbReference>
<keyword evidence="10" id="KW-1185">Reference proteome</keyword>
<organism evidence="9 10">
    <name type="scientific">Daphnia galeata</name>
    <dbReference type="NCBI Taxonomy" id="27404"/>
    <lineage>
        <taxon>Eukaryota</taxon>
        <taxon>Metazoa</taxon>
        <taxon>Ecdysozoa</taxon>
        <taxon>Arthropoda</taxon>
        <taxon>Crustacea</taxon>
        <taxon>Branchiopoda</taxon>
        <taxon>Diplostraca</taxon>
        <taxon>Cladocera</taxon>
        <taxon>Anomopoda</taxon>
        <taxon>Daphniidae</taxon>
        <taxon>Daphnia</taxon>
    </lineage>
</organism>
<evidence type="ECO:0000313" key="10">
    <source>
        <dbReference type="Proteomes" id="UP000789390"/>
    </source>
</evidence>
<dbReference type="PROSITE" id="PS50157">
    <property type="entry name" value="ZINC_FINGER_C2H2_2"/>
    <property type="match status" value="2"/>
</dbReference>
<dbReference type="InterPro" id="IPR013087">
    <property type="entry name" value="Znf_C2H2_type"/>
</dbReference>
<dbReference type="OrthoDB" id="427030at2759"/>
<feature type="domain" description="C2H2-type" evidence="8">
    <location>
        <begin position="286"/>
        <end position="310"/>
    </location>
</feature>
<dbReference type="InterPro" id="IPR050888">
    <property type="entry name" value="ZnF_C2H2-type_TF"/>
</dbReference>
<keyword evidence="4 7" id="KW-0863">Zinc-finger</keyword>